<protein>
    <submittedName>
        <fullName evidence="2">(Mediterranean fruit fly) hypothetical protein</fullName>
    </submittedName>
</protein>
<dbReference type="EMBL" id="CAJHJT010000001">
    <property type="protein sequence ID" value="CAD6991987.1"/>
    <property type="molecule type" value="Genomic_DNA"/>
</dbReference>
<keyword evidence="3" id="KW-1185">Reference proteome</keyword>
<evidence type="ECO:0000313" key="2">
    <source>
        <dbReference type="EMBL" id="CAD6991987.1"/>
    </source>
</evidence>
<feature type="compositionally biased region" description="Low complexity" evidence="1">
    <location>
        <begin position="11"/>
        <end position="22"/>
    </location>
</feature>
<feature type="region of interest" description="Disordered" evidence="1">
    <location>
        <begin position="50"/>
        <end position="102"/>
    </location>
</feature>
<feature type="region of interest" description="Disordered" evidence="1">
    <location>
        <begin position="1"/>
        <end position="24"/>
    </location>
</feature>
<name>A0A811U1P7_CERCA</name>
<feature type="compositionally biased region" description="Polar residues" evidence="1">
    <location>
        <begin position="1"/>
        <end position="10"/>
    </location>
</feature>
<dbReference type="AlphaFoldDB" id="A0A811U1P7"/>
<gene>
    <name evidence="2" type="ORF">CCAP1982_LOCUS874</name>
</gene>
<dbReference type="OrthoDB" id="8195288at2759"/>
<feature type="compositionally biased region" description="Basic and acidic residues" evidence="1">
    <location>
        <begin position="81"/>
        <end position="97"/>
    </location>
</feature>
<feature type="compositionally biased region" description="Low complexity" evidence="1">
    <location>
        <begin position="50"/>
        <end position="77"/>
    </location>
</feature>
<evidence type="ECO:0000313" key="3">
    <source>
        <dbReference type="Proteomes" id="UP000606786"/>
    </source>
</evidence>
<dbReference type="Proteomes" id="UP000606786">
    <property type="component" value="Unassembled WGS sequence"/>
</dbReference>
<organism evidence="2 3">
    <name type="scientific">Ceratitis capitata</name>
    <name type="common">Mediterranean fruit fly</name>
    <name type="synonym">Tephritis capitata</name>
    <dbReference type="NCBI Taxonomy" id="7213"/>
    <lineage>
        <taxon>Eukaryota</taxon>
        <taxon>Metazoa</taxon>
        <taxon>Ecdysozoa</taxon>
        <taxon>Arthropoda</taxon>
        <taxon>Hexapoda</taxon>
        <taxon>Insecta</taxon>
        <taxon>Pterygota</taxon>
        <taxon>Neoptera</taxon>
        <taxon>Endopterygota</taxon>
        <taxon>Diptera</taxon>
        <taxon>Brachycera</taxon>
        <taxon>Muscomorpha</taxon>
        <taxon>Tephritoidea</taxon>
        <taxon>Tephritidae</taxon>
        <taxon>Ceratitis</taxon>
        <taxon>Ceratitis</taxon>
    </lineage>
</organism>
<sequence length="153" mass="15931">MAATVTQSYINPANTPNTNGTTSLIYPSANGQMYRVHPATTVTNVATTQANGTSISGSSHTSHSSHNSNHSSSNNGGLDIVDGHHSESGGGATREHNSSSGFSQRLREFAASAGLLTLKPRQPLKPVIKTRGSPGPEFPKKVTFSAFATVQVV</sequence>
<accession>A0A811U1P7</accession>
<proteinExistence type="predicted"/>
<comment type="caution">
    <text evidence="2">The sequence shown here is derived from an EMBL/GenBank/DDBJ whole genome shotgun (WGS) entry which is preliminary data.</text>
</comment>
<reference evidence="2" key="1">
    <citation type="submission" date="2020-11" db="EMBL/GenBank/DDBJ databases">
        <authorList>
            <person name="Whitehead M."/>
        </authorList>
    </citation>
    <scope>NUCLEOTIDE SEQUENCE</scope>
    <source>
        <strain evidence="2">EGII</strain>
    </source>
</reference>
<evidence type="ECO:0000256" key="1">
    <source>
        <dbReference type="SAM" id="MobiDB-lite"/>
    </source>
</evidence>